<feature type="compositionally biased region" description="Polar residues" evidence="1">
    <location>
        <begin position="585"/>
        <end position="596"/>
    </location>
</feature>
<organism evidence="3 4">
    <name type="scientific">Apiospora arundinis</name>
    <dbReference type="NCBI Taxonomy" id="335852"/>
    <lineage>
        <taxon>Eukaryota</taxon>
        <taxon>Fungi</taxon>
        <taxon>Dikarya</taxon>
        <taxon>Ascomycota</taxon>
        <taxon>Pezizomycotina</taxon>
        <taxon>Sordariomycetes</taxon>
        <taxon>Xylariomycetidae</taxon>
        <taxon>Amphisphaeriales</taxon>
        <taxon>Apiosporaceae</taxon>
        <taxon>Apiospora</taxon>
    </lineage>
</organism>
<dbReference type="Proteomes" id="UP001390339">
    <property type="component" value="Unassembled WGS sequence"/>
</dbReference>
<protein>
    <submittedName>
        <fullName evidence="3">Qde-2-interacting protein</fullName>
    </submittedName>
</protein>
<comment type="caution">
    <text evidence="3">The sequence shown here is derived from an EMBL/GenBank/DDBJ whole genome shotgun (WGS) entry which is preliminary data.</text>
</comment>
<proteinExistence type="predicted"/>
<sequence length="596" mass="66707">MTPFNITTNNLSLSLTSKARQLNMSKAHHTQDSPAPAVLYAVGCSIEAPPNPGATQPSGQGSFMSSDDEQGRIFARPFQQQDKKKSRRPSPKAPAPAQSAPTMVQASSASIDLEKDGIAPEGLLLCPFRLVKQYPYKYVGTMNRQKVQEFFENNLFKGVGWNMFYIHDPCSKRAPLLLVPTADFEEFLHGANQELRTLLAIPNGSNSENFNLGFDGCPRPQFAGKVETEDAYYALQTKLAQSNHDYSYLQPAALGFFKQEMDNIYESVKRPKMKKDPAAQRAKMIAKQKGFSQTTKRVQRYLGLRTRTAYTHGKGSNPPGPGMSLPRLTVFSADKKWNISLPPPFKTEWDVRFVCIDVEAHEFNNKDITEVGIAILDTQDIVGIAPGVSGMNWFTKIQVHHLRIKEVAHLVNRRFVKGCPEYFDFGESEIVPGMNIVKRLESIVGTGDNNESPIVLVGHDLASDMKYLRDLGFNLWRSPLFLDEVDTQNMFQRVQRDPKSRKLAVMCNELGTPGRNFHNAGNDAMYTLRAMVTMAVLRKTGYPEIVSTTEDPREIPSEAEWTDGEDEDGGTFFRSLEPGEPRQAPSVSNSNQQPQW</sequence>
<evidence type="ECO:0000313" key="3">
    <source>
        <dbReference type="EMBL" id="KAK8874856.1"/>
    </source>
</evidence>
<feature type="region of interest" description="Disordered" evidence="1">
    <location>
        <begin position="547"/>
        <end position="596"/>
    </location>
</feature>
<dbReference type="Pfam" id="PF21762">
    <property type="entry name" value="DEDDh_C"/>
    <property type="match status" value="1"/>
</dbReference>
<dbReference type="InterPro" id="IPR040151">
    <property type="entry name" value="Gfd2/YDR514C-like"/>
</dbReference>
<feature type="domain" description="Gfd2/YDR514C-like C-terminal" evidence="2">
    <location>
        <begin position="353"/>
        <end position="534"/>
    </location>
</feature>
<dbReference type="PANTHER" id="PTHR28083:SF1">
    <property type="entry name" value="GOOD FOR FULL DBP5 ACTIVITY PROTEIN 2"/>
    <property type="match status" value="1"/>
</dbReference>
<dbReference type="InterPro" id="IPR036397">
    <property type="entry name" value="RNaseH_sf"/>
</dbReference>
<evidence type="ECO:0000313" key="4">
    <source>
        <dbReference type="Proteomes" id="UP001390339"/>
    </source>
</evidence>
<dbReference type="InterPro" id="IPR048519">
    <property type="entry name" value="Gfd2/YDR514C-like_C"/>
</dbReference>
<feature type="compositionally biased region" description="Acidic residues" evidence="1">
    <location>
        <begin position="560"/>
        <end position="569"/>
    </location>
</feature>
<dbReference type="PANTHER" id="PTHR28083">
    <property type="entry name" value="GOOD FOR FULL DBP5 ACTIVITY PROTEIN 2"/>
    <property type="match status" value="1"/>
</dbReference>
<reference evidence="3 4" key="1">
    <citation type="journal article" date="2024" name="IMA Fungus">
        <title>Apiospora arundinis, a panoply of carbohydrate-active enzymes and secondary metabolites.</title>
        <authorList>
            <person name="Sorensen T."/>
            <person name="Petersen C."/>
            <person name="Muurmann A.T."/>
            <person name="Christiansen J.V."/>
            <person name="Brundto M.L."/>
            <person name="Overgaard C.K."/>
            <person name="Boysen A.T."/>
            <person name="Wollenberg R.D."/>
            <person name="Larsen T.O."/>
            <person name="Sorensen J.L."/>
            <person name="Nielsen K.L."/>
            <person name="Sondergaard T.E."/>
        </authorList>
    </citation>
    <scope>NUCLEOTIDE SEQUENCE [LARGE SCALE GENOMIC DNA]</scope>
    <source>
        <strain evidence="3 4">AAU 773</strain>
    </source>
</reference>
<gene>
    <name evidence="3" type="ORF">PGQ11_005370</name>
</gene>
<evidence type="ECO:0000256" key="1">
    <source>
        <dbReference type="SAM" id="MobiDB-lite"/>
    </source>
</evidence>
<dbReference type="Gene3D" id="3.30.420.10">
    <property type="entry name" value="Ribonuclease H-like superfamily/Ribonuclease H"/>
    <property type="match status" value="1"/>
</dbReference>
<evidence type="ECO:0000259" key="2">
    <source>
        <dbReference type="Pfam" id="PF21762"/>
    </source>
</evidence>
<feature type="region of interest" description="Disordered" evidence="1">
    <location>
        <begin position="77"/>
        <end position="104"/>
    </location>
</feature>
<name>A0ABR2JBB8_9PEZI</name>
<accession>A0ABR2JBB8</accession>
<keyword evidence="4" id="KW-1185">Reference proteome</keyword>
<dbReference type="EMBL" id="JAPCWZ010000003">
    <property type="protein sequence ID" value="KAK8874856.1"/>
    <property type="molecule type" value="Genomic_DNA"/>
</dbReference>
<dbReference type="InterPro" id="IPR012337">
    <property type="entry name" value="RNaseH-like_sf"/>
</dbReference>
<dbReference type="SUPFAM" id="SSF53098">
    <property type="entry name" value="Ribonuclease H-like"/>
    <property type="match status" value="1"/>
</dbReference>